<keyword evidence="6" id="KW-0030">Aminoacyl-tRNA synthetase</keyword>
<dbReference type="InterPro" id="IPR004364">
    <property type="entry name" value="Aa-tRNA-synt_II"/>
</dbReference>
<dbReference type="Proteomes" id="UP000005801">
    <property type="component" value="Unassembled WGS sequence"/>
</dbReference>
<feature type="region of interest" description="Disordered" evidence="4">
    <location>
        <begin position="202"/>
        <end position="228"/>
    </location>
</feature>
<evidence type="ECO:0000256" key="4">
    <source>
        <dbReference type="SAM" id="MobiDB-lite"/>
    </source>
</evidence>
<feature type="non-terminal residue" evidence="6">
    <location>
        <position position="251"/>
    </location>
</feature>
<evidence type="ECO:0000313" key="7">
    <source>
        <dbReference type="Proteomes" id="UP000005801"/>
    </source>
</evidence>
<sequence length="251" mass="27332">MTTTSADLPSLPWAVRVELWDAALEAVRTTLRGGGMREVSTPIRGPEVAIEPWIEPIVAGRGRYLATSPELAMKGLLARGAPSMFQIAHVFRAAEIGAQHSEEFHLIEWYRSPGQLPDVQGDVEAVIEAVFAAVASVLAGDARWDALRQRAAASRPARWRRVKTLDLLGETLGIELAGNEPAEVLLRPLSHVRARAGVGLHEREDAGKHAGGGTPAAPPEPGPEPDPELERLEAWTELFSLWSDLYLDPWL</sequence>
<dbReference type="Gene3D" id="3.30.930.10">
    <property type="entry name" value="Bira Bifunctional Protein, Domain 2"/>
    <property type="match status" value="1"/>
</dbReference>
<dbReference type="GO" id="GO:0005524">
    <property type="term" value="F:ATP binding"/>
    <property type="evidence" value="ECO:0007669"/>
    <property type="project" value="InterPro"/>
</dbReference>
<name>A6GIF6_9BACT</name>
<dbReference type="SUPFAM" id="SSF55681">
    <property type="entry name" value="Class II aaRS and biotin synthetases"/>
    <property type="match status" value="1"/>
</dbReference>
<evidence type="ECO:0000256" key="1">
    <source>
        <dbReference type="ARBA" id="ARBA00022598"/>
    </source>
</evidence>
<protein>
    <submittedName>
        <fullName evidence="6">tRNA synthetase, class II (D, K and N)</fullName>
    </submittedName>
</protein>
<evidence type="ECO:0000256" key="3">
    <source>
        <dbReference type="ARBA" id="ARBA00022840"/>
    </source>
</evidence>
<dbReference type="GO" id="GO:0006430">
    <property type="term" value="P:lysyl-tRNA aminoacylation"/>
    <property type="evidence" value="ECO:0007669"/>
    <property type="project" value="TreeGrafter"/>
</dbReference>
<dbReference type="eggNOG" id="COG2269">
    <property type="taxonomic scope" value="Bacteria"/>
</dbReference>
<dbReference type="EMBL" id="ABCS01000136">
    <property type="protein sequence ID" value="EDM74319.1"/>
    <property type="molecule type" value="Genomic_DNA"/>
</dbReference>
<keyword evidence="1" id="KW-0436">Ligase</keyword>
<dbReference type="AlphaFoldDB" id="A6GIF6"/>
<dbReference type="PANTHER" id="PTHR42918">
    <property type="entry name" value="LYSYL-TRNA SYNTHETASE"/>
    <property type="match status" value="1"/>
</dbReference>
<keyword evidence="3" id="KW-0067">ATP-binding</keyword>
<dbReference type="InterPro" id="IPR045864">
    <property type="entry name" value="aa-tRNA-synth_II/BPL/LPL"/>
</dbReference>
<organism evidence="6 7">
    <name type="scientific">Plesiocystis pacifica SIR-1</name>
    <dbReference type="NCBI Taxonomy" id="391625"/>
    <lineage>
        <taxon>Bacteria</taxon>
        <taxon>Pseudomonadati</taxon>
        <taxon>Myxococcota</taxon>
        <taxon>Polyangia</taxon>
        <taxon>Nannocystales</taxon>
        <taxon>Nannocystaceae</taxon>
        <taxon>Plesiocystis</taxon>
    </lineage>
</organism>
<dbReference type="RefSeq" id="WP_006976492.1">
    <property type="nucleotide sequence ID" value="NZ_ABCS01000136.1"/>
</dbReference>
<dbReference type="Pfam" id="PF00152">
    <property type="entry name" value="tRNA-synt_2"/>
    <property type="match status" value="1"/>
</dbReference>
<reference evidence="6 7" key="1">
    <citation type="submission" date="2007-06" db="EMBL/GenBank/DDBJ databases">
        <authorList>
            <person name="Shimkets L."/>
            <person name="Ferriera S."/>
            <person name="Johnson J."/>
            <person name="Kravitz S."/>
            <person name="Beeson K."/>
            <person name="Sutton G."/>
            <person name="Rogers Y.-H."/>
            <person name="Friedman R."/>
            <person name="Frazier M."/>
            <person name="Venter J.C."/>
        </authorList>
    </citation>
    <scope>NUCLEOTIDE SEQUENCE [LARGE SCALE GENOMIC DNA]</scope>
    <source>
        <strain evidence="6 7">SIR-1</strain>
    </source>
</reference>
<dbReference type="PANTHER" id="PTHR42918:SF6">
    <property type="entry name" value="ELONGATION FACTOR P--(R)-BETA-LYSINE LIGASE"/>
    <property type="match status" value="1"/>
</dbReference>
<evidence type="ECO:0000256" key="2">
    <source>
        <dbReference type="ARBA" id="ARBA00022741"/>
    </source>
</evidence>
<evidence type="ECO:0000313" key="6">
    <source>
        <dbReference type="EMBL" id="EDM74319.1"/>
    </source>
</evidence>
<dbReference type="GO" id="GO:0005829">
    <property type="term" value="C:cytosol"/>
    <property type="evidence" value="ECO:0007669"/>
    <property type="project" value="TreeGrafter"/>
</dbReference>
<dbReference type="GO" id="GO:0004824">
    <property type="term" value="F:lysine-tRNA ligase activity"/>
    <property type="evidence" value="ECO:0007669"/>
    <property type="project" value="TreeGrafter"/>
</dbReference>
<accession>A6GIF6</accession>
<keyword evidence="2" id="KW-0547">Nucleotide-binding</keyword>
<comment type="caution">
    <text evidence="6">The sequence shown here is derived from an EMBL/GenBank/DDBJ whole genome shotgun (WGS) entry which is preliminary data.</text>
</comment>
<evidence type="ECO:0000259" key="5">
    <source>
        <dbReference type="Pfam" id="PF00152"/>
    </source>
</evidence>
<proteinExistence type="predicted"/>
<dbReference type="STRING" id="391625.PPSIR1_11848"/>
<gene>
    <name evidence="6" type="ORF">PPSIR1_11848</name>
</gene>
<feature type="domain" description="Aminoacyl-tRNA synthetase class II (D/K/N)" evidence="5">
    <location>
        <begin position="22"/>
        <end position="137"/>
    </location>
</feature>
<keyword evidence="7" id="KW-1185">Reference proteome</keyword>
<dbReference type="GO" id="GO:0000049">
    <property type="term" value="F:tRNA binding"/>
    <property type="evidence" value="ECO:0007669"/>
    <property type="project" value="TreeGrafter"/>
</dbReference>